<dbReference type="EMBL" id="KZ805691">
    <property type="protein sequence ID" value="PVH92362.1"/>
    <property type="molecule type" value="Genomic_DNA"/>
</dbReference>
<evidence type="ECO:0000313" key="16">
    <source>
        <dbReference type="Proteomes" id="UP000244855"/>
    </source>
</evidence>
<evidence type="ECO:0000256" key="4">
    <source>
        <dbReference type="ARBA" id="ARBA00022692"/>
    </source>
</evidence>
<reference evidence="15 16" key="1">
    <citation type="journal article" date="2018" name="Sci. Rep.">
        <title>Comparative genomics provides insights into the lifestyle and reveals functional heterogeneity of dark septate endophytic fungi.</title>
        <authorList>
            <person name="Knapp D.G."/>
            <person name="Nemeth J.B."/>
            <person name="Barry K."/>
            <person name="Hainaut M."/>
            <person name="Henrissat B."/>
            <person name="Johnson J."/>
            <person name="Kuo A."/>
            <person name="Lim J.H.P."/>
            <person name="Lipzen A."/>
            <person name="Nolan M."/>
            <person name="Ohm R.A."/>
            <person name="Tamas L."/>
            <person name="Grigoriev I.V."/>
            <person name="Spatafora J.W."/>
            <person name="Nagy L.G."/>
            <person name="Kovacs G.M."/>
        </authorList>
    </citation>
    <scope>NUCLEOTIDE SEQUENCE [LARGE SCALE GENOMIC DNA]</scope>
    <source>
        <strain evidence="15 16">DSE2036</strain>
    </source>
</reference>
<dbReference type="InterPro" id="IPR027027">
    <property type="entry name" value="GOSR2/Membrin/Bos1"/>
</dbReference>
<dbReference type="GO" id="GO:0031902">
    <property type="term" value="C:late endosome membrane"/>
    <property type="evidence" value="ECO:0007669"/>
    <property type="project" value="TreeGrafter"/>
</dbReference>
<keyword evidence="3 12" id="KW-0813">Transport</keyword>
<dbReference type="GO" id="GO:0006888">
    <property type="term" value="P:endoplasmic reticulum to Golgi vesicle-mediated transport"/>
    <property type="evidence" value="ECO:0007669"/>
    <property type="project" value="TreeGrafter"/>
</dbReference>
<name>A0A2V1D2W7_9PLEO</name>
<keyword evidence="16" id="KW-1185">Reference proteome</keyword>
<dbReference type="PANTHER" id="PTHR21230">
    <property type="entry name" value="VESICLE TRANSPORT V-SNARE PROTEIN VTI1-RELATED"/>
    <property type="match status" value="1"/>
</dbReference>
<evidence type="ECO:0000256" key="5">
    <source>
        <dbReference type="ARBA" id="ARBA00022892"/>
    </source>
</evidence>
<feature type="transmembrane region" description="Helical" evidence="14">
    <location>
        <begin position="237"/>
        <end position="257"/>
    </location>
</feature>
<proteinExistence type="inferred from homology"/>
<comment type="function">
    <text evidence="12">SNARE required for protein transport between the ER and the Golgi complex.</text>
</comment>
<keyword evidence="6 12" id="KW-0653">Protein transport</keyword>
<accession>A0A2V1D2W7</accession>
<dbReference type="GO" id="GO:0000139">
    <property type="term" value="C:Golgi membrane"/>
    <property type="evidence" value="ECO:0007669"/>
    <property type="project" value="UniProtKB-SubCell"/>
</dbReference>
<dbReference type="GO" id="GO:0012507">
    <property type="term" value="C:ER to Golgi transport vesicle membrane"/>
    <property type="evidence" value="ECO:0007669"/>
    <property type="project" value="TreeGrafter"/>
</dbReference>
<comment type="subcellular location">
    <subcellularLocation>
        <location evidence="1">Endoplasmic reticulum membrane</location>
        <topology evidence="1">Single-pass type IV membrane protein</topology>
    </subcellularLocation>
    <subcellularLocation>
        <location evidence="2">Golgi apparatus membrane</location>
        <topology evidence="2">Single-pass type IV membrane protein</topology>
    </subcellularLocation>
</comment>
<dbReference type="OrthoDB" id="158360at2759"/>
<dbReference type="Pfam" id="PF12352">
    <property type="entry name" value="V-SNARE_C"/>
    <property type="match status" value="1"/>
</dbReference>
<dbReference type="PANTHER" id="PTHR21230:SF1">
    <property type="entry name" value="GOLGI SNAP RECEPTOR COMPLEX MEMBER 2"/>
    <property type="match status" value="1"/>
</dbReference>
<dbReference type="AlphaFoldDB" id="A0A2V1D2W7"/>
<dbReference type="STRING" id="97972.A0A2V1D2W7"/>
<keyword evidence="9 12" id="KW-0472">Membrane</keyword>
<evidence type="ECO:0000256" key="6">
    <source>
        <dbReference type="ARBA" id="ARBA00022927"/>
    </source>
</evidence>
<dbReference type="SUPFAM" id="SSF58038">
    <property type="entry name" value="SNARE fusion complex"/>
    <property type="match status" value="1"/>
</dbReference>
<dbReference type="PIRSF" id="PIRSF028865">
    <property type="entry name" value="Membrin-2"/>
    <property type="match status" value="1"/>
</dbReference>
<dbReference type="Proteomes" id="UP000244855">
    <property type="component" value="Unassembled WGS sequence"/>
</dbReference>
<feature type="region of interest" description="Disordered" evidence="13">
    <location>
        <begin position="91"/>
        <end position="160"/>
    </location>
</feature>
<keyword evidence="5" id="KW-0931">ER-Golgi transport</keyword>
<organism evidence="15 16">
    <name type="scientific">Periconia macrospinosa</name>
    <dbReference type="NCBI Taxonomy" id="97972"/>
    <lineage>
        <taxon>Eukaryota</taxon>
        <taxon>Fungi</taxon>
        <taxon>Dikarya</taxon>
        <taxon>Ascomycota</taxon>
        <taxon>Pezizomycotina</taxon>
        <taxon>Dothideomycetes</taxon>
        <taxon>Pleosporomycetidae</taxon>
        <taxon>Pleosporales</taxon>
        <taxon>Massarineae</taxon>
        <taxon>Periconiaceae</taxon>
        <taxon>Periconia</taxon>
    </lineage>
</organism>
<dbReference type="Gene3D" id="1.20.5.110">
    <property type="match status" value="1"/>
</dbReference>
<evidence type="ECO:0000256" key="13">
    <source>
        <dbReference type="SAM" id="MobiDB-lite"/>
    </source>
</evidence>
<protein>
    <recommendedName>
        <fullName evidence="11 12">Protein transport protein BOS1</fullName>
    </recommendedName>
</protein>
<keyword evidence="8" id="KW-0333">Golgi apparatus</keyword>
<evidence type="ECO:0000256" key="10">
    <source>
        <dbReference type="ARBA" id="ARBA00037983"/>
    </source>
</evidence>
<sequence length="258" mass="28953">MNALFNSALRQSTALRKDLDLFADTATPSPALQGQITASLTSFSRTVDEYAKLAKQEPVQTKQEKAFERLKTFRGELDEYRASFNRIKEANEDVQTSTARTELLGRRPHHAATPENPYSQPAISASAAAAGNSPFAPSRPYNPNAPYQANPYSAGAAHAPSDYTRESHAFRENSFLNQTSAQLDEYLDRGRAVLGDLGDQREMLKGTQRRLYTVANTLGISGDTIRMVERRAKQDKWIFWAGVVIFFLFCWLVLHYLR</sequence>
<dbReference type="GO" id="GO:0031201">
    <property type="term" value="C:SNARE complex"/>
    <property type="evidence" value="ECO:0007669"/>
    <property type="project" value="TreeGrafter"/>
</dbReference>
<evidence type="ECO:0000256" key="7">
    <source>
        <dbReference type="ARBA" id="ARBA00022989"/>
    </source>
</evidence>
<dbReference type="GO" id="GO:0000149">
    <property type="term" value="F:SNARE binding"/>
    <property type="evidence" value="ECO:0007669"/>
    <property type="project" value="TreeGrafter"/>
</dbReference>
<comment type="similarity">
    <text evidence="10 12">Belongs to the BOS1 family.</text>
</comment>
<keyword evidence="4 14" id="KW-0812">Transmembrane</keyword>
<evidence type="ECO:0000256" key="3">
    <source>
        <dbReference type="ARBA" id="ARBA00022448"/>
    </source>
</evidence>
<evidence type="ECO:0000256" key="14">
    <source>
        <dbReference type="SAM" id="Phobius"/>
    </source>
</evidence>
<gene>
    <name evidence="15" type="ORF">DM02DRAFT_619989</name>
</gene>
<evidence type="ECO:0000256" key="8">
    <source>
        <dbReference type="ARBA" id="ARBA00023034"/>
    </source>
</evidence>
<evidence type="ECO:0000256" key="9">
    <source>
        <dbReference type="ARBA" id="ARBA00023136"/>
    </source>
</evidence>
<evidence type="ECO:0000256" key="11">
    <source>
        <dbReference type="ARBA" id="ARBA00040957"/>
    </source>
</evidence>
<dbReference type="GO" id="GO:0006906">
    <property type="term" value="P:vesicle fusion"/>
    <property type="evidence" value="ECO:0007669"/>
    <property type="project" value="TreeGrafter"/>
</dbReference>
<dbReference type="GO" id="GO:0015031">
    <property type="term" value="P:protein transport"/>
    <property type="evidence" value="ECO:0007669"/>
    <property type="project" value="UniProtKB-KW"/>
</dbReference>
<dbReference type="GO" id="GO:0005484">
    <property type="term" value="F:SNAP receptor activity"/>
    <property type="evidence" value="ECO:0007669"/>
    <property type="project" value="InterPro"/>
</dbReference>
<keyword evidence="7 14" id="KW-1133">Transmembrane helix</keyword>
<evidence type="ECO:0000256" key="2">
    <source>
        <dbReference type="ARBA" id="ARBA00004409"/>
    </source>
</evidence>
<evidence type="ECO:0000256" key="1">
    <source>
        <dbReference type="ARBA" id="ARBA00004163"/>
    </source>
</evidence>
<evidence type="ECO:0000256" key="12">
    <source>
        <dbReference type="PIRNR" id="PIRNR028865"/>
    </source>
</evidence>
<dbReference type="GO" id="GO:0005789">
    <property type="term" value="C:endoplasmic reticulum membrane"/>
    <property type="evidence" value="ECO:0007669"/>
    <property type="project" value="UniProtKB-SubCell"/>
</dbReference>
<dbReference type="CDD" id="cd15863">
    <property type="entry name" value="SNARE_GS27"/>
    <property type="match status" value="1"/>
</dbReference>
<evidence type="ECO:0000313" key="15">
    <source>
        <dbReference type="EMBL" id="PVH92362.1"/>
    </source>
</evidence>
<dbReference type="FunFam" id="1.20.5.110:FF:000054">
    <property type="entry name" value="Protein transport protein BOS1"/>
    <property type="match status" value="1"/>
</dbReference>
<feature type="compositionally biased region" description="Low complexity" evidence="13">
    <location>
        <begin position="117"/>
        <end position="154"/>
    </location>
</feature>